<organism evidence="2 3">
    <name type="scientific">Spiroplasma phoeniceum P40</name>
    <dbReference type="NCBI Taxonomy" id="1276259"/>
    <lineage>
        <taxon>Bacteria</taxon>
        <taxon>Bacillati</taxon>
        <taxon>Mycoplasmatota</taxon>
        <taxon>Mollicutes</taxon>
        <taxon>Entomoplasmatales</taxon>
        <taxon>Spiroplasmataceae</taxon>
        <taxon>Spiroplasma</taxon>
    </lineage>
</organism>
<dbReference type="RefSeq" id="WP_114564785.1">
    <property type="nucleotide sequence ID" value="NZ_CP031088.1"/>
</dbReference>
<protein>
    <submittedName>
        <fullName evidence="2">Spiroplasma plectrovirus-related protein</fullName>
    </submittedName>
</protein>
<dbReference type="KEGG" id="sphh:SDAV_001022"/>
<dbReference type="InterPro" id="IPR056906">
    <property type="entry name" value="ORF2/G2P_dom"/>
</dbReference>
<sequence length="237" mass="28438">MENNININAYNRLTKENLYRPYIDNSNFINKKYYVKKVYYGNYVKNIVLPLECVDSFGNGNSTGIKNTGKNETKLLNSRVRSQGNFIRKAIHNFNDCKELGFLTLTYAEKMQDLDKANYHFNLFIKKLKYHFSKYKKNTFINLKYLVVYEYQDRKGIPVIHFHIIFNRFISSNLIREYWPYGINKNLKVKKNTNVFVIKYLTKYFVKSLSNTERQKRNFAKNLIFLTKNLKKYQKLN</sequence>
<feature type="domain" description="Replication-associated protein ORF2/G2P" evidence="1">
    <location>
        <begin position="102"/>
        <end position="203"/>
    </location>
</feature>
<dbReference type="AlphaFoldDB" id="A0A345DP64"/>
<keyword evidence="3" id="KW-1185">Reference proteome</keyword>
<evidence type="ECO:0000313" key="3">
    <source>
        <dbReference type="Proteomes" id="UP000253689"/>
    </source>
</evidence>
<reference evidence="3" key="1">
    <citation type="submission" date="2018-07" db="EMBL/GenBank/DDBJ databases">
        <title>Complete Genome Sequence of Spiroplasma phoeniceum.</title>
        <authorList>
            <person name="Davis R.E."/>
            <person name="Shao J.Y."/>
            <person name="Zhao Y."/>
            <person name="Silver A."/>
            <person name="Stump z."/>
            <person name="Gasparich G."/>
        </authorList>
    </citation>
    <scope>NUCLEOTIDE SEQUENCE [LARGE SCALE GENOMIC DNA]</scope>
    <source>
        <strain evidence="3">P40</strain>
    </source>
</reference>
<name>A0A345DP64_9MOLU</name>
<accession>A0A345DP64</accession>
<proteinExistence type="predicted"/>
<evidence type="ECO:0000313" key="2">
    <source>
        <dbReference type="EMBL" id="AXF96002.1"/>
    </source>
</evidence>
<dbReference type="Pfam" id="PF23343">
    <property type="entry name" value="REP_ORF2-G2P"/>
    <property type="match status" value="1"/>
</dbReference>
<dbReference type="EMBL" id="CP031088">
    <property type="protein sequence ID" value="AXF96002.1"/>
    <property type="molecule type" value="Genomic_DNA"/>
</dbReference>
<evidence type="ECO:0000259" key="1">
    <source>
        <dbReference type="Pfam" id="PF23343"/>
    </source>
</evidence>
<gene>
    <name evidence="2" type="ORF">SDAV_001022</name>
</gene>
<dbReference type="Proteomes" id="UP000253689">
    <property type="component" value="Chromosome"/>
</dbReference>